<dbReference type="GO" id="GO:0009252">
    <property type="term" value="P:peptidoglycan biosynthetic process"/>
    <property type="evidence" value="ECO:0007669"/>
    <property type="project" value="UniProtKB-KW"/>
</dbReference>
<name>A0A0G0SIK4_9BACT</name>
<keyword evidence="7" id="KW-0131">Cell cycle</keyword>
<dbReference type="PANTHER" id="PTHR23135:SF4">
    <property type="entry name" value="UDP-N-ACETYLMURAMOYL-L-ALANYL-D-GLUTAMATE--2,6-DIAMINOPIMELATE LIGASE MURE HOMOLOG, CHLOROPLASTIC"/>
    <property type="match status" value="1"/>
</dbReference>
<dbReference type="EMBL" id="LBZA01000005">
    <property type="protein sequence ID" value="KKR64624.1"/>
    <property type="molecule type" value="Genomic_DNA"/>
</dbReference>
<dbReference type="GO" id="GO:0071555">
    <property type="term" value="P:cell wall organization"/>
    <property type="evidence" value="ECO:0007669"/>
    <property type="project" value="UniProtKB-KW"/>
</dbReference>
<dbReference type="Gene3D" id="3.90.550.10">
    <property type="entry name" value="Spore Coat Polysaccharide Biosynthesis Protein SpsA, Chain A"/>
    <property type="match status" value="1"/>
</dbReference>
<evidence type="ECO:0000256" key="5">
    <source>
        <dbReference type="ARBA" id="ARBA00022960"/>
    </source>
</evidence>
<dbReference type="Pfam" id="PF02875">
    <property type="entry name" value="Mur_ligase_C"/>
    <property type="match status" value="1"/>
</dbReference>
<feature type="domain" description="Mur ligase C-terminal" evidence="11">
    <location>
        <begin position="262"/>
        <end position="393"/>
    </location>
</feature>
<dbReference type="InterPro" id="IPR035911">
    <property type="entry name" value="MurE/MurF_N"/>
</dbReference>
<organism evidence="13 14">
    <name type="scientific">Candidatus Woesebacteria bacterium GW2011_GWA1_40_43</name>
    <dbReference type="NCBI Taxonomy" id="1618553"/>
    <lineage>
        <taxon>Bacteria</taxon>
        <taxon>Candidatus Woeseibacteriota</taxon>
    </lineage>
</organism>
<evidence type="ECO:0000259" key="12">
    <source>
        <dbReference type="Pfam" id="PF08245"/>
    </source>
</evidence>
<sequence length="669" mass="73997">MIKNLGELIGKLSSYKGLTDDSRKVEKGHIFVAVRGVGSDGHDYIKDAFKNGASLVVGEKDIKIGNYLKVKDSREALGQLASVWFGRPSEKLKMIGITGTKGKTTTAHIIHHILNSLGKRVGILSSISVPGLHVTSPDVISLHKFLKKFVDDGDEYAVVEVSSHGIDQKRIAGIHFDVGVLTNIAPEHLDYHRTFKEYKKVKKSFINSCKWKVISPKDTSINVLPGKYNNLNVEVAISAVEKFGISRNSALKVLKDFRLPEGRLAEIKNDIGANIIIDFAHTPDSLEAVLTHLRGTTRGKLISLFGCAGERDPRKRFKMGKISAKLSDISVFTAEDPRSENVFDILSKMSEGARSANAKEDKTFFKIAERGEAIAYALSLCKKGDTVAILGKGHEKSMAYGVYEHPWSDKEIVENFLGRSKDISAVILAAGKGTRMKSTLPKVIHKICGRPMIAYTLENLRSAGVGSITAVISFKRNQVAKYIKGAIELAIQKNPKGGTADAARAGFVKVPPSSKILIVINGDDSAFYKPETIRQIIKIHVERQRALTFVSLMKNNPTGLGRVIRGKNGLITKIVEERDATPEEKNIKEVNDGLYVFDKDWFAKNIDNVKKSKQGEYYLVDLIKMAIDQGMRMATYTLPDDSEWQGINTPEELEKARIKMEERLGTFNE</sequence>
<evidence type="ECO:0000256" key="7">
    <source>
        <dbReference type="ARBA" id="ARBA00023306"/>
    </source>
</evidence>
<dbReference type="InterPro" id="IPR036615">
    <property type="entry name" value="Mur_ligase_C_dom_sf"/>
</dbReference>
<evidence type="ECO:0000256" key="2">
    <source>
        <dbReference type="ARBA" id="ARBA00022618"/>
    </source>
</evidence>
<comment type="caution">
    <text evidence="13">The sequence shown here is derived from an EMBL/GenBank/DDBJ whole genome shotgun (WGS) entry which is preliminary data.</text>
</comment>
<keyword evidence="2" id="KW-0132">Cell division</keyword>
<dbReference type="GO" id="GO:0051301">
    <property type="term" value="P:cell division"/>
    <property type="evidence" value="ECO:0007669"/>
    <property type="project" value="UniProtKB-KW"/>
</dbReference>
<feature type="domain" description="Nucleotidyl transferase" evidence="9">
    <location>
        <begin position="425"/>
        <end position="660"/>
    </location>
</feature>
<dbReference type="InterPro" id="IPR036565">
    <property type="entry name" value="Mur-like_cat_sf"/>
</dbReference>
<dbReference type="SUPFAM" id="SSF53244">
    <property type="entry name" value="MurD-like peptide ligases, peptide-binding domain"/>
    <property type="match status" value="1"/>
</dbReference>
<keyword evidence="6" id="KW-0573">Peptidoglycan synthesis</keyword>
<dbReference type="InterPro" id="IPR029044">
    <property type="entry name" value="Nucleotide-diphossugar_trans"/>
</dbReference>
<evidence type="ECO:0000313" key="13">
    <source>
        <dbReference type="EMBL" id="KKR64624.1"/>
    </source>
</evidence>
<dbReference type="PROSITE" id="PS01011">
    <property type="entry name" value="FOLYLPOLYGLU_SYNT_1"/>
    <property type="match status" value="1"/>
</dbReference>
<keyword evidence="3" id="KW-0547">Nucleotide-binding</keyword>
<evidence type="ECO:0000256" key="6">
    <source>
        <dbReference type="ARBA" id="ARBA00022984"/>
    </source>
</evidence>
<dbReference type="Pfam" id="PF08245">
    <property type="entry name" value="Mur_ligase_M"/>
    <property type="match status" value="1"/>
</dbReference>
<evidence type="ECO:0000259" key="9">
    <source>
        <dbReference type="Pfam" id="PF00483"/>
    </source>
</evidence>
<evidence type="ECO:0000259" key="11">
    <source>
        <dbReference type="Pfam" id="PF02875"/>
    </source>
</evidence>
<dbReference type="Pfam" id="PF00483">
    <property type="entry name" value="NTP_transferase"/>
    <property type="match status" value="1"/>
</dbReference>
<dbReference type="CDD" id="cd02540">
    <property type="entry name" value="GT2_GlmU_N_bac"/>
    <property type="match status" value="1"/>
</dbReference>
<dbReference type="Gene3D" id="3.40.1390.10">
    <property type="entry name" value="MurE/MurF, N-terminal domain"/>
    <property type="match status" value="1"/>
</dbReference>
<dbReference type="GO" id="GO:0008360">
    <property type="term" value="P:regulation of cell shape"/>
    <property type="evidence" value="ECO:0007669"/>
    <property type="project" value="UniProtKB-KW"/>
</dbReference>
<evidence type="ECO:0000256" key="8">
    <source>
        <dbReference type="ARBA" id="ARBA00023316"/>
    </source>
</evidence>
<evidence type="ECO:0000313" key="14">
    <source>
        <dbReference type="Proteomes" id="UP000034293"/>
    </source>
</evidence>
<evidence type="ECO:0000256" key="3">
    <source>
        <dbReference type="ARBA" id="ARBA00022741"/>
    </source>
</evidence>
<evidence type="ECO:0000259" key="10">
    <source>
        <dbReference type="Pfam" id="PF01225"/>
    </source>
</evidence>
<dbReference type="SUPFAM" id="SSF53448">
    <property type="entry name" value="Nucleotide-diphospho-sugar transferases"/>
    <property type="match status" value="1"/>
</dbReference>
<evidence type="ECO:0000256" key="4">
    <source>
        <dbReference type="ARBA" id="ARBA00022840"/>
    </source>
</evidence>
<keyword evidence="5" id="KW-0133">Cell shape</keyword>
<reference evidence="13 14" key="1">
    <citation type="journal article" date="2015" name="Nature">
        <title>rRNA introns, odd ribosomes, and small enigmatic genomes across a large radiation of phyla.</title>
        <authorList>
            <person name="Brown C.T."/>
            <person name="Hug L.A."/>
            <person name="Thomas B.C."/>
            <person name="Sharon I."/>
            <person name="Castelle C.J."/>
            <person name="Singh A."/>
            <person name="Wilkins M.J."/>
            <person name="Williams K.H."/>
            <person name="Banfield J.F."/>
        </authorList>
    </citation>
    <scope>NUCLEOTIDE SEQUENCE [LARGE SCALE GENOMIC DNA]</scope>
</reference>
<keyword evidence="4" id="KW-0067">ATP-binding</keyword>
<protein>
    <submittedName>
        <fullName evidence="13">UDP-N-acetylmuramoyl-L-alanyl-D-glutamate-2, 6-diaminopimelate ligase</fullName>
    </submittedName>
</protein>
<dbReference type="Gene3D" id="3.90.190.20">
    <property type="entry name" value="Mur ligase, C-terminal domain"/>
    <property type="match status" value="1"/>
</dbReference>
<dbReference type="PATRIC" id="fig|1618553.3.peg.90"/>
<keyword evidence="1 13" id="KW-0436">Ligase</keyword>
<accession>A0A0G0SIK4</accession>
<keyword evidence="8" id="KW-0961">Cell wall biogenesis/degradation</keyword>
<dbReference type="Pfam" id="PF01225">
    <property type="entry name" value="Mur_ligase"/>
    <property type="match status" value="1"/>
</dbReference>
<dbReference type="Proteomes" id="UP000034293">
    <property type="component" value="Unassembled WGS sequence"/>
</dbReference>
<dbReference type="InterPro" id="IPR018109">
    <property type="entry name" value="Folylpolyglutamate_synth_CS"/>
</dbReference>
<dbReference type="AlphaFoldDB" id="A0A0G0SIK4"/>
<dbReference type="SUPFAM" id="SSF53623">
    <property type="entry name" value="MurD-like peptide ligases, catalytic domain"/>
    <property type="match status" value="1"/>
</dbReference>
<evidence type="ECO:0000256" key="1">
    <source>
        <dbReference type="ARBA" id="ARBA00022598"/>
    </source>
</evidence>
<dbReference type="Gene3D" id="3.40.1190.10">
    <property type="entry name" value="Mur-like, catalytic domain"/>
    <property type="match status" value="1"/>
</dbReference>
<dbReference type="InterPro" id="IPR004101">
    <property type="entry name" value="Mur_ligase_C"/>
</dbReference>
<dbReference type="InterPro" id="IPR000713">
    <property type="entry name" value="Mur_ligase_N"/>
</dbReference>
<feature type="domain" description="Mur ligase N-terminal catalytic" evidence="10">
    <location>
        <begin position="15"/>
        <end position="81"/>
    </location>
</feature>
<dbReference type="GO" id="GO:0004326">
    <property type="term" value="F:tetrahydrofolylpolyglutamate synthase activity"/>
    <property type="evidence" value="ECO:0007669"/>
    <property type="project" value="InterPro"/>
</dbReference>
<proteinExistence type="predicted"/>
<dbReference type="InterPro" id="IPR005835">
    <property type="entry name" value="NTP_transferase_dom"/>
</dbReference>
<gene>
    <name evidence="13" type="ORF">UU02_C0005G0013</name>
</gene>
<dbReference type="SUPFAM" id="SSF63418">
    <property type="entry name" value="MurE/MurF N-terminal domain"/>
    <property type="match status" value="1"/>
</dbReference>
<dbReference type="GO" id="GO:0005524">
    <property type="term" value="F:ATP binding"/>
    <property type="evidence" value="ECO:0007669"/>
    <property type="project" value="UniProtKB-KW"/>
</dbReference>
<dbReference type="InterPro" id="IPR013221">
    <property type="entry name" value="Mur_ligase_cen"/>
</dbReference>
<dbReference type="PANTHER" id="PTHR23135">
    <property type="entry name" value="MUR LIGASE FAMILY MEMBER"/>
    <property type="match status" value="1"/>
</dbReference>
<feature type="domain" description="Mur ligase central" evidence="12">
    <location>
        <begin position="97"/>
        <end position="235"/>
    </location>
</feature>